<evidence type="ECO:0000256" key="4">
    <source>
        <dbReference type="PROSITE-ProRule" id="PRU00169"/>
    </source>
</evidence>
<dbReference type="GO" id="GO:0003677">
    <property type="term" value="F:DNA binding"/>
    <property type="evidence" value="ECO:0007669"/>
    <property type="project" value="UniProtKB-KW"/>
</dbReference>
<dbReference type="SUPFAM" id="SSF52172">
    <property type="entry name" value="CheY-like"/>
    <property type="match status" value="1"/>
</dbReference>
<accession>A0A935Q0N3</accession>
<dbReference type="Pfam" id="PF00072">
    <property type="entry name" value="Response_reg"/>
    <property type="match status" value="1"/>
</dbReference>
<dbReference type="SMART" id="SM00448">
    <property type="entry name" value="REC"/>
    <property type="match status" value="1"/>
</dbReference>
<dbReference type="EMBL" id="JADJMH010000012">
    <property type="protein sequence ID" value="MBK7675566.1"/>
    <property type="molecule type" value="Genomic_DNA"/>
</dbReference>
<dbReference type="PROSITE" id="PS50110">
    <property type="entry name" value="RESPONSE_REGULATORY"/>
    <property type="match status" value="1"/>
</dbReference>
<dbReference type="InterPro" id="IPR011006">
    <property type="entry name" value="CheY-like_superfamily"/>
</dbReference>
<keyword evidence="2" id="KW-0238">DNA-binding</keyword>
<feature type="modified residue" description="4-aspartylphosphate" evidence="4">
    <location>
        <position position="55"/>
    </location>
</feature>
<dbReference type="Pfam" id="PF00196">
    <property type="entry name" value="GerE"/>
    <property type="match status" value="1"/>
</dbReference>
<dbReference type="Proteomes" id="UP000697998">
    <property type="component" value="Unassembled WGS sequence"/>
</dbReference>
<dbReference type="InterPro" id="IPR036388">
    <property type="entry name" value="WH-like_DNA-bd_sf"/>
</dbReference>
<evidence type="ECO:0000259" key="6">
    <source>
        <dbReference type="PROSITE" id="PS50110"/>
    </source>
</evidence>
<organism evidence="7 8">
    <name type="scientific">Candidatus Accumulibacter proximus</name>
    <dbReference type="NCBI Taxonomy" id="2954385"/>
    <lineage>
        <taxon>Bacteria</taxon>
        <taxon>Pseudomonadati</taxon>
        <taxon>Pseudomonadota</taxon>
        <taxon>Betaproteobacteria</taxon>
        <taxon>Candidatus Accumulibacter</taxon>
    </lineage>
</organism>
<proteinExistence type="predicted"/>
<dbReference type="CDD" id="cd06170">
    <property type="entry name" value="LuxR_C_like"/>
    <property type="match status" value="1"/>
</dbReference>
<evidence type="ECO:0000256" key="3">
    <source>
        <dbReference type="ARBA" id="ARBA00023163"/>
    </source>
</evidence>
<evidence type="ECO:0000256" key="2">
    <source>
        <dbReference type="ARBA" id="ARBA00023125"/>
    </source>
</evidence>
<dbReference type="Gene3D" id="1.10.10.10">
    <property type="entry name" value="Winged helix-like DNA-binding domain superfamily/Winged helix DNA-binding domain"/>
    <property type="match status" value="1"/>
</dbReference>
<dbReference type="PANTHER" id="PTHR44688">
    <property type="entry name" value="DNA-BINDING TRANSCRIPTIONAL ACTIVATOR DEVR_DOSR"/>
    <property type="match status" value="1"/>
</dbReference>
<dbReference type="InterPro" id="IPR001789">
    <property type="entry name" value="Sig_transdc_resp-reg_receiver"/>
</dbReference>
<evidence type="ECO:0000256" key="1">
    <source>
        <dbReference type="ARBA" id="ARBA00023015"/>
    </source>
</evidence>
<feature type="domain" description="Response regulatory" evidence="6">
    <location>
        <begin position="7"/>
        <end position="120"/>
    </location>
</feature>
<dbReference type="SMART" id="SM00421">
    <property type="entry name" value="HTH_LUXR"/>
    <property type="match status" value="1"/>
</dbReference>
<evidence type="ECO:0000313" key="7">
    <source>
        <dbReference type="EMBL" id="MBK7675566.1"/>
    </source>
</evidence>
<dbReference type="PROSITE" id="PS00622">
    <property type="entry name" value="HTH_LUXR_1"/>
    <property type="match status" value="1"/>
</dbReference>
<dbReference type="GO" id="GO:0000160">
    <property type="term" value="P:phosphorelay signal transduction system"/>
    <property type="evidence" value="ECO:0007669"/>
    <property type="project" value="InterPro"/>
</dbReference>
<protein>
    <submittedName>
        <fullName evidence="7">Response regulator transcription factor</fullName>
    </submittedName>
</protein>
<dbReference type="PROSITE" id="PS50043">
    <property type="entry name" value="HTH_LUXR_2"/>
    <property type="match status" value="1"/>
</dbReference>
<dbReference type="PANTHER" id="PTHR44688:SF16">
    <property type="entry name" value="DNA-BINDING TRANSCRIPTIONAL ACTIVATOR DEVR_DOSR"/>
    <property type="match status" value="1"/>
</dbReference>
<keyword evidence="4" id="KW-0597">Phosphoprotein</keyword>
<keyword evidence="3" id="KW-0804">Transcription</keyword>
<dbReference type="AlphaFoldDB" id="A0A935Q0N3"/>
<dbReference type="SUPFAM" id="SSF46894">
    <property type="entry name" value="C-terminal effector domain of the bipartite response regulators"/>
    <property type="match status" value="1"/>
</dbReference>
<dbReference type="PRINTS" id="PR00038">
    <property type="entry name" value="HTHLUXR"/>
</dbReference>
<dbReference type="Gene3D" id="3.40.50.2300">
    <property type="match status" value="1"/>
</dbReference>
<reference evidence="7 8" key="1">
    <citation type="submission" date="2020-10" db="EMBL/GenBank/DDBJ databases">
        <title>Connecting structure to function with the recovery of over 1000 high-quality activated sludge metagenome-assembled genomes encoding full-length rRNA genes using long-read sequencing.</title>
        <authorList>
            <person name="Singleton C.M."/>
            <person name="Petriglieri F."/>
            <person name="Kristensen J.M."/>
            <person name="Kirkegaard R.H."/>
            <person name="Michaelsen T.Y."/>
            <person name="Andersen M.H."/>
            <person name="Karst S.M."/>
            <person name="Dueholm M.S."/>
            <person name="Nielsen P.H."/>
            <person name="Albertsen M."/>
        </authorList>
    </citation>
    <scope>NUCLEOTIDE SEQUENCE [LARGE SCALE GENOMIC DNA]</scope>
    <source>
        <strain evidence="7">EsbW_18-Q3-R4-48_BATAC.285</strain>
    </source>
</reference>
<gene>
    <name evidence="7" type="ORF">IPJ27_12880</name>
</gene>
<name>A0A935Q0N3_9PROT</name>
<sequence>MSTTMPVVHVVDDDASFLVALARLLKASGYAVQTYASAADFLARLSDGAGCVITDLRMPGMDGLDLQQALARGVNMVPVVFLSGAGDIPTTVQAMRQGAEDFLTKRAPKQAILAAVDRAIARDARQRAEGAHLHALRARFDALTSRELEILRYVVAGQMNKQIAADLGINERTVKLHRTAIRTKLEVHSVAELTRIAQAVGLLDEPLPTFPKGK</sequence>
<dbReference type="InterPro" id="IPR000792">
    <property type="entry name" value="Tscrpt_reg_LuxR_C"/>
</dbReference>
<dbReference type="InterPro" id="IPR016032">
    <property type="entry name" value="Sig_transdc_resp-reg_C-effctor"/>
</dbReference>
<keyword evidence="1" id="KW-0805">Transcription regulation</keyword>
<evidence type="ECO:0000259" key="5">
    <source>
        <dbReference type="PROSITE" id="PS50043"/>
    </source>
</evidence>
<evidence type="ECO:0000313" key="8">
    <source>
        <dbReference type="Proteomes" id="UP000697998"/>
    </source>
</evidence>
<dbReference type="GO" id="GO:0006355">
    <property type="term" value="P:regulation of DNA-templated transcription"/>
    <property type="evidence" value="ECO:0007669"/>
    <property type="project" value="InterPro"/>
</dbReference>
<feature type="domain" description="HTH luxR-type" evidence="5">
    <location>
        <begin position="136"/>
        <end position="201"/>
    </location>
</feature>
<comment type="caution">
    <text evidence="7">The sequence shown here is derived from an EMBL/GenBank/DDBJ whole genome shotgun (WGS) entry which is preliminary data.</text>
</comment>